<sequence length="323" mass="36010">MKVFITGGAGFIGTHVAKILLDRGCEVALYDSLVHYIYPIQINHITNIQWRMAAIERNVRVYRGNTHDQDSLRRALVEFNPDRIIHLAAMPLANLAIEHPEEAMQTIMVGTANLLQISRDLPNLKRMVYISSSMVYGDFVRVPAHEDDPKDPKEVYGSIKLSGELVTRSFGRLYDIDFAIVRPSAVYGPTDNNRRVLGIFVENALRGKPLTVKGANQSLDFTYVSDIAEGIVLAATHPAASQQSFNMTRGHGRTILEAAQIVAAMVPGTRVEVHDADAKMPSRGTLDISRAREMLGFDPKVDIEDGLRMYLDYLRGQFEKGML</sequence>
<evidence type="ECO:0000256" key="1">
    <source>
        <dbReference type="ARBA" id="ARBA00005125"/>
    </source>
</evidence>
<feature type="domain" description="NAD-dependent epimerase/dehydratase" evidence="3">
    <location>
        <begin position="3"/>
        <end position="246"/>
    </location>
</feature>
<dbReference type="Pfam" id="PF01370">
    <property type="entry name" value="Epimerase"/>
    <property type="match status" value="1"/>
</dbReference>
<dbReference type="Proteomes" id="UP000251075">
    <property type="component" value="Unassembled WGS sequence"/>
</dbReference>
<dbReference type="EMBL" id="PGTO01000007">
    <property type="protein sequence ID" value="RAU21854.1"/>
    <property type="molecule type" value="Genomic_DNA"/>
</dbReference>
<comment type="pathway">
    <text evidence="1">Bacterial outer membrane biogenesis; LPS O-antigen biosynthesis.</text>
</comment>
<dbReference type="RefSeq" id="WP_112144644.1">
    <property type="nucleotide sequence ID" value="NZ_PGTO01000007.1"/>
</dbReference>
<evidence type="ECO:0000313" key="5">
    <source>
        <dbReference type="Proteomes" id="UP000251075"/>
    </source>
</evidence>
<dbReference type="Gene3D" id="3.40.50.720">
    <property type="entry name" value="NAD(P)-binding Rossmann-like Domain"/>
    <property type="match status" value="1"/>
</dbReference>
<keyword evidence="5" id="KW-1185">Reference proteome</keyword>
<evidence type="ECO:0000256" key="2">
    <source>
        <dbReference type="ARBA" id="ARBA00007637"/>
    </source>
</evidence>
<name>A0A364NXP5_9PROT</name>
<comment type="caution">
    <text evidence="4">The sequence shown here is derived from an EMBL/GenBank/DDBJ whole genome shotgun (WGS) entry which is preliminary data.</text>
</comment>
<gene>
    <name evidence="4" type="ORF">CU669_11145</name>
</gene>
<proteinExistence type="inferred from homology"/>
<dbReference type="PANTHER" id="PTHR43000">
    <property type="entry name" value="DTDP-D-GLUCOSE 4,6-DEHYDRATASE-RELATED"/>
    <property type="match status" value="1"/>
</dbReference>
<dbReference type="SUPFAM" id="SSF51735">
    <property type="entry name" value="NAD(P)-binding Rossmann-fold domains"/>
    <property type="match status" value="1"/>
</dbReference>
<evidence type="ECO:0000259" key="3">
    <source>
        <dbReference type="Pfam" id="PF01370"/>
    </source>
</evidence>
<reference evidence="4 5" key="1">
    <citation type="submission" date="2017-11" db="EMBL/GenBank/DDBJ databases">
        <title>Draft genome sequence of magnetotactic bacterium Magnetospirillum kuznetsovii LBB-42.</title>
        <authorList>
            <person name="Grouzdev D.S."/>
            <person name="Rysina M.S."/>
            <person name="Baslerov R.V."/>
            <person name="Koziaeva V."/>
        </authorList>
    </citation>
    <scope>NUCLEOTIDE SEQUENCE [LARGE SCALE GENOMIC DNA]</scope>
    <source>
        <strain evidence="4 5">LBB-42</strain>
    </source>
</reference>
<accession>A0A364NXP5</accession>
<dbReference type="InterPro" id="IPR001509">
    <property type="entry name" value="Epimerase_deHydtase"/>
</dbReference>
<organism evidence="4 5">
    <name type="scientific">Paramagnetospirillum kuznetsovii</name>
    <dbReference type="NCBI Taxonomy" id="2053833"/>
    <lineage>
        <taxon>Bacteria</taxon>
        <taxon>Pseudomonadati</taxon>
        <taxon>Pseudomonadota</taxon>
        <taxon>Alphaproteobacteria</taxon>
        <taxon>Rhodospirillales</taxon>
        <taxon>Magnetospirillaceae</taxon>
        <taxon>Paramagnetospirillum</taxon>
    </lineage>
</organism>
<dbReference type="InterPro" id="IPR036291">
    <property type="entry name" value="NAD(P)-bd_dom_sf"/>
</dbReference>
<dbReference type="OrthoDB" id="9801785at2"/>
<evidence type="ECO:0000313" key="4">
    <source>
        <dbReference type="EMBL" id="RAU21854.1"/>
    </source>
</evidence>
<dbReference type="AlphaFoldDB" id="A0A364NXP5"/>
<comment type="similarity">
    <text evidence="2">Belongs to the NAD(P)-dependent epimerase/dehydratase family.</text>
</comment>
<protein>
    <submittedName>
        <fullName evidence="4">3-beta hydroxysteroid dehydrogenase</fullName>
    </submittedName>
</protein>